<dbReference type="AlphaFoldDB" id="W9H2P7"/>
<evidence type="ECO:0000259" key="1">
    <source>
        <dbReference type="Pfam" id="PF00534"/>
    </source>
</evidence>
<dbReference type="CDD" id="cd03801">
    <property type="entry name" value="GT4_PimA-like"/>
    <property type="match status" value="1"/>
</dbReference>
<dbReference type="EMBL" id="AVFL01000007">
    <property type="protein sequence ID" value="EWY40465.1"/>
    <property type="molecule type" value="Genomic_DNA"/>
</dbReference>
<dbReference type="PANTHER" id="PTHR46656:SF3">
    <property type="entry name" value="PUTATIVE-RELATED"/>
    <property type="match status" value="1"/>
</dbReference>
<dbReference type="SUPFAM" id="SSF53756">
    <property type="entry name" value="UDP-Glycosyltransferase/glycogen phosphorylase"/>
    <property type="match status" value="1"/>
</dbReference>
<dbReference type="Gene3D" id="3.40.50.2000">
    <property type="entry name" value="Glycogen Phosphorylase B"/>
    <property type="match status" value="1"/>
</dbReference>
<evidence type="ECO:0000313" key="3">
    <source>
        <dbReference type="Proteomes" id="UP000019486"/>
    </source>
</evidence>
<comment type="caution">
    <text evidence="2">The sequence shown here is derived from an EMBL/GenBank/DDBJ whole genome shotgun (WGS) entry which is preliminary data.</text>
</comment>
<gene>
    <name evidence="2" type="ORF">N825_34805</name>
</gene>
<name>W9H2P7_9PROT</name>
<reference evidence="2 3" key="1">
    <citation type="submission" date="2013-08" db="EMBL/GenBank/DDBJ databases">
        <title>The genome sequence of Skermanella stibiiresistens.</title>
        <authorList>
            <person name="Zhu W."/>
            <person name="Wang G."/>
        </authorList>
    </citation>
    <scope>NUCLEOTIDE SEQUENCE [LARGE SCALE GENOMIC DNA]</scope>
    <source>
        <strain evidence="2 3">SB22</strain>
    </source>
</reference>
<dbReference type="Pfam" id="PF00534">
    <property type="entry name" value="Glycos_transf_1"/>
    <property type="match status" value="1"/>
</dbReference>
<dbReference type="STRING" id="1385369.N825_34805"/>
<sequence length="612" mass="67894">MAEFDWMIPNDVLVERSTDAIEGVRPPLTRFMRLLWAARPDVRRTYDLSTPEGQRSFVWWYFFQGVGEHGFSRFVTDEQKRLLNEPHPEVPNDTVMPITRLMVETWTRRPDIQGVFPIGTPAGRASFLAWFFTNGVAEMKLLGFIDAAVARALMLPAESPPILELVRAARSLGGGRSSRRMGAPLRGWVKAVLGELGVARAHDREAAALATPLDEGIHPGIGPLRLLAGTSPTETPMPAPKIRRNLEFGVNLIGYARGQFGIGEDVRMAARAMRAAGVPCAIHNIDPGPEVCQGDRSADALITADLPYATNLFCSTGMEMAQQAARRGSALFDGRRTIGYWPWELPEWPDDWRHAYDLIDEVWASSRYTYDAFVKSCPKPVRHMPMAVSVDETAGLGRRDFGLGEDRFLFVFSFDALSHHTRKNPLACVRAFKQAFPRGDEPVGLIVKAMRASHAPARWSALEEEIRSDARVTIISRTLDRGELLDLYRSCDCLMSLHRSEGFGRNIAEAMMLGKPVIVTGHSGNMDFTTPGTAALVDHHPCRVGKDEYPFGEGMSWAEPDAGHAAWWMRRLISDQRLSGRLAEQGRALVLATYSPEIVGAAYAAALKERVT</sequence>
<dbReference type="Proteomes" id="UP000019486">
    <property type="component" value="Unassembled WGS sequence"/>
</dbReference>
<protein>
    <submittedName>
        <fullName evidence="2">Glycosyl transferase</fullName>
    </submittedName>
</protein>
<keyword evidence="3" id="KW-1185">Reference proteome</keyword>
<dbReference type="InterPro" id="IPR001296">
    <property type="entry name" value="Glyco_trans_1"/>
</dbReference>
<dbReference type="PANTHER" id="PTHR46656">
    <property type="entry name" value="PUTATIVE-RELATED"/>
    <property type="match status" value="1"/>
</dbReference>
<keyword evidence="2" id="KW-0808">Transferase</keyword>
<feature type="domain" description="Glycosyl transferase family 1" evidence="1">
    <location>
        <begin position="478"/>
        <end position="533"/>
    </location>
</feature>
<dbReference type="PATRIC" id="fig|1385369.3.peg.2323"/>
<evidence type="ECO:0000313" key="2">
    <source>
        <dbReference type="EMBL" id="EWY40465.1"/>
    </source>
</evidence>
<accession>W9H2P7</accession>
<proteinExistence type="predicted"/>
<organism evidence="2 3">
    <name type="scientific">Skermanella stibiiresistens SB22</name>
    <dbReference type="NCBI Taxonomy" id="1385369"/>
    <lineage>
        <taxon>Bacteria</taxon>
        <taxon>Pseudomonadati</taxon>
        <taxon>Pseudomonadota</taxon>
        <taxon>Alphaproteobacteria</taxon>
        <taxon>Rhodospirillales</taxon>
        <taxon>Azospirillaceae</taxon>
        <taxon>Skermanella</taxon>
    </lineage>
</organism>
<dbReference type="GO" id="GO:0016757">
    <property type="term" value="F:glycosyltransferase activity"/>
    <property type="evidence" value="ECO:0007669"/>
    <property type="project" value="InterPro"/>
</dbReference>